<organism evidence="3 4">
    <name type="scientific">Actinomadura napierensis</name>
    <dbReference type="NCBI Taxonomy" id="267854"/>
    <lineage>
        <taxon>Bacteria</taxon>
        <taxon>Bacillati</taxon>
        <taxon>Actinomycetota</taxon>
        <taxon>Actinomycetes</taxon>
        <taxon>Streptosporangiales</taxon>
        <taxon>Thermomonosporaceae</taxon>
        <taxon>Actinomadura</taxon>
    </lineage>
</organism>
<evidence type="ECO:0000256" key="1">
    <source>
        <dbReference type="SAM" id="MobiDB-lite"/>
    </source>
</evidence>
<keyword evidence="2" id="KW-0812">Transmembrane</keyword>
<feature type="compositionally biased region" description="Basic and acidic residues" evidence="1">
    <location>
        <begin position="249"/>
        <end position="258"/>
    </location>
</feature>
<evidence type="ECO:0000313" key="3">
    <source>
        <dbReference type="EMBL" id="GAA2164023.1"/>
    </source>
</evidence>
<feature type="transmembrane region" description="Helical" evidence="2">
    <location>
        <begin position="81"/>
        <end position="105"/>
    </location>
</feature>
<accession>A0ABN3AF78</accession>
<dbReference type="EMBL" id="BAAAMR010000116">
    <property type="protein sequence ID" value="GAA2164023.1"/>
    <property type="molecule type" value="Genomic_DNA"/>
</dbReference>
<feature type="region of interest" description="Disordered" evidence="1">
    <location>
        <begin position="1"/>
        <end position="61"/>
    </location>
</feature>
<comment type="caution">
    <text evidence="3">The sequence shown here is derived from an EMBL/GenBank/DDBJ whole genome shotgun (WGS) entry which is preliminary data.</text>
</comment>
<protein>
    <submittedName>
        <fullName evidence="3">Uncharacterized protein</fullName>
    </submittedName>
</protein>
<dbReference type="Proteomes" id="UP001501020">
    <property type="component" value="Unassembled WGS sequence"/>
</dbReference>
<feature type="region of interest" description="Disordered" evidence="1">
    <location>
        <begin position="240"/>
        <end position="263"/>
    </location>
</feature>
<name>A0ABN3AF78_9ACTN</name>
<keyword evidence="2" id="KW-0472">Membrane</keyword>
<gene>
    <name evidence="3" type="ORF">GCM10009727_81120</name>
</gene>
<keyword evidence="4" id="KW-1185">Reference proteome</keyword>
<feature type="compositionally biased region" description="Pro residues" evidence="1">
    <location>
        <begin position="7"/>
        <end position="44"/>
    </location>
</feature>
<keyword evidence="2" id="KW-1133">Transmembrane helix</keyword>
<evidence type="ECO:0000256" key="2">
    <source>
        <dbReference type="SAM" id="Phobius"/>
    </source>
</evidence>
<evidence type="ECO:0000313" key="4">
    <source>
        <dbReference type="Proteomes" id="UP001501020"/>
    </source>
</evidence>
<reference evidence="3 4" key="1">
    <citation type="journal article" date="2019" name="Int. J. Syst. Evol. Microbiol.">
        <title>The Global Catalogue of Microorganisms (GCM) 10K type strain sequencing project: providing services to taxonomists for standard genome sequencing and annotation.</title>
        <authorList>
            <consortium name="The Broad Institute Genomics Platform"/>
            <consortium name="The Broad Institute Genome Sequencing Center for Infectious Disease"/>
            <person name="Wu L."/>
            <person name="Ma J."/>
        </authorList>
    </citation>
    <scope>NUCLEOTIDE SEQUENCE [LARGE SCALE GENOMIC DNA]</scope>
    <source>
        <strain evidence="3 4">JCM 13850</strain>
    </source>
</reference>
<sequence>MAFLPPSQQPPPPGPRFQPGPQAPPGPRPGAPPGRPPGPAPGMPAGPYGPMAPPGAPGMPGAPGVPGAPSVTVLGLRARQWLVVAIVLGCVYLATGTIAIGGAWAELHRDPTNAEVERAANAEVARRWQAWPAERIFPTKIAYSTRDGRGEYATRTGIVPDTGCATGADREIAATLGKHGCKAVLRATYTDQLQGIVVTVGVVAFADPWAADRAFKELPGSQGPDGSGSVGPALRAAPFPGTASARFTDAARQDRTSDRGGPYVVLTTSGEADGRPAAAVTKERPGKPFSIAAQIGHSVARNLAAKALPDCHERGWKC</sequence>
<proteinExistence type="predicted"/>